<accession>A0A6J7LLF4</accession>
<dbReference type="PROSITE" id="PS51318">
    <property type="entry name" value="TAT"/>
    <property type="match status" value="1"/>
</dbReference>
<dbReference type="EMBL" id="CAFBNE010000124">
    <property type="protein sequence ID" value="CAB4966504.1"/>
    <property type="molecule type" value="Genomic_DNA"/>
</dbReference>
<reference evidence="1" key="1">
    <citation type="submission" date="2020-05" db="EMBL/GenBank/DDBJ databases">
        <authorList>
            <person name="Chiriac C."/>
            <person name="Salcher M."/>
            <person name="Ghai R."/>
            <person name="Kavagutti S V."/>
        </authorList>
    </citation>
    <scope>NUCLEOTIDE SEQUENCE</scope>
</reference>
<evidence type="ECO:0000313" key="1">
    <source>
        <dbReference type="EMBL" id="CAB4966504.1"/>
    </source>
</evidence>
<gene>
    <name evidence="1" type="ORF">UFOPK3772_02809</name>
</gene>
<sequence>MPSSANTRRFLASAIAVSMIAGAAAMLTAPAANAAPSADKKAATTLVLYAENRGIARIENNAPGPDNSDLVHRELALSYTLKGPVIGVAYSQAEIVAYNPVAKTDIRRVDIENQLPGGWMFIAGMSKLAIGSLPQPGWTDTYAVIGGTGKYAGARGTERLTLLEDGTTYKVVITLLPR</sequence>
<name>A0A6J7LLF4_9ZZZZ</name>
<dbReference type="InterPro" id="IPR006311">
    <property type="entry name" value="TAT_signal"/>
</dbReference>
<organism evidence="1">
    <name type="scientific">freshwater metagenome</name>
    <dbReference type="NCBI Taxonomy" id="449393"/>
    <lineage>
        <taxon>unclassified sequences</taxon>
        <taxon>metagenomes</taxon>
        <taxon>ecological metagenomes</taxon>
    </lineage>
</organism>
<dbReference type="AlphaFoldDB" id="A0A6J7LLF4"/>
<protein>
    <submittedName>
        <fullName evidence="1">Unannotated protein</fullName>
    </submittedName>
</protein>
<proteinExistence type="predicted"/>